<evidence type="ECO:0000256" key="1">
    <source>
        <dbReference type="ARBA" id="ARBA00004651"/>
    </source>
</evidence>
<sequence length="459" mass="47450">MKKTVIYTVTLGSTIVVLDTTVVNIAVPDLALQLDASITAVGWVVAGYSLAIAGVLPIAGWAVRRHGERRIWLLALLLFAFGSVSCSLAWNLPALLTFRAVQGIGTGLIVPVGQMLLARTTGPQQMGRALVVSGAPVAVAPVFGPTLGGLMVGAFGWRGVFLLSAPVALTALAASLRWLPATTPAERAEPLDRRGALLGAVCVATLVFGLSSVARQDLAWRLAAAACVGTGLVLLPLFVRHTRRHARPVLDLGMYQRRPFALALGTHTLFGFTFYASMIVLPLEMLSLRGMSVTTAGALLAAQGAGAGLAMPLARWTMDRFGPARTAGWGLLAMLVTTLPMAIWPGRVPDGPLVALLLVRGVGTGMVFVGLQAAAYAAIRPAEVSSAAPQINIVNRIGGAMGVAVAAVLMDLAAGGVGPAWWAVIAVNAAAGCGAYALTRVTRPAGRTPLTAAGSRRSR</sequence>
<feature type="transmembrane region" description="Helical" evidence="7">
    <location>
        <begin position="260"/>
        <end position="281"/>
    </location>
</feature>
<dbReference type="Proteomes" id="UP001582793">
    <property type="component" value="Unassembled WGS sequence"/>
</dbReference>
<proteinExistence type="predicted"/>
<dbReference type="PANTHER" id="PTHR42718">
    <property type="entry name" value="MAJOR FACILITATOR SUPERFAMILY MULTIDRUG TRANSPORTER MFSC"/>
    <property type="match status" value="1"/>
</dbReference>
<comment type="subcellular location">
    <subcellularLocation>
        <location evidence="1">Cell membrane</location>
        <topology evidence="1">Multi-pass membrane protein</topology>
    </subcellularLocation>
</comment>
<dbReference type="EMBL" id="JBCGDC010000071">
    <property type="protein sequence ID" value="MFB6395852.1"/>
    <property type="molecule type" value="Genomic_DNA"/>
</dbReference>
<evidence type="ECO:0000313" key="9">
    <source>
        <dbReference type="EMBL" id="MFB6395852.1"/>
    </source>
</evidence>
<dbReference type="InterPro" id="IPR004638">
    <property type="entry name" value="EmrB-like"/>
</dbReference>
<dbReference type="SUPFAM" id="SSF103473">
    <property type="entry name" value="MFS general substrate transporter"/>
    <property type="match status" value="1"/>
</dbReference>
<keyword evidence="10" id="KW-1185">Reference proteome</keyword>
<evidence type="ECO:0000259" key="8">
    <source>
        <dbReference type="PROSITE" id="PS50850"/>
    </source>
</evidence>
<feature type="transmembrane region" description="Helical" evidence="7">
    <location>
        <begin position="391"/>
        <end position="414"/>
    </location>
</feature>
<feature type="transmembrane region" description="Helical" evidence="7">
    <location>
        <begin position="420"/>
        <end position="438"/>
    </location>
</feature>
<dbReference type="Gene3D" id="1.20.1720.10">
    <property type="entry name" value="Multidrug resistance protein D"/>
    <property type="match status" value="1"/>
</dbReference>
<dbReference type="PROSITE" id="PS50850">
    <property type="entry name" value="MFS"/>
    <property type="match status" value="1"/>
</dbReference>
<dbReference type="InterPro" id="IPR011701">
    <property type="entry name" value="MFS"/>
</dbReference>
<feature type="transmembrane region" description="Helical" evidence="7">
    <location>
        <begin position="195"/>
        <end position="214"/>
    </location>
</feature>
<comment type="caution">
    <text evidence="9">The sequence shown here is derived from an EMBL/GenBank/DDBJ whole genome shotgun (WGS) entry which is preliminary data.</text>
</comment>
<evidence type="ECO:0000256" key="2">
    <source>
        <dbReference type="ARBA" id="ARBA00022448"/>
    </source>
</evidence>
<name>A0ABV5CV67_9ACTN</name>
<dbReference type="PRINTS" id="PR01036">
    <property type="entry name" value="TCRTETB"/>
</dbReference>
<protein>
    <submittedName>
        <fullName evidence="9">DHA2 family efflux MFS transporter permease subunit</fullName>
    </submittedName>
</protein>
<feature type="transmembrane region" description="Helical" evidence="7">
    <location>
        <begin position="357"/>
        <end position="379"/>
    </location>
</feature>
<feature type="transmembrane region" description="Helical" evidence="7">
    <location>
        <begin position="293"/>
        <end position="314"/>
    </location>
</feature>
<feature type="transmembrane region" description="Helical" evidence="7">
    <location>
        <begin position="71"/>
        <end position="90"/>
    </location>
</feature>
<evidence type="ECO:0000256" key="5">
    <source>
        <dbReference type="ARBA" id="ARBA00022989"/>
    </source>
</evidence>
<feature type="transmembrane region" description="Helical" evidence="7">
    <location>
        <begin position="220"/>
        <end position="239"/>
    </location>
</feature>
<keyword evidence="3" id="KW-1003">Cell membrane</keyword>
<dbReference type="Pfam" id="PF07690">
    <property type="entry name" value="MFS_1"/>
    <property type="match status" value="2"/>
</dbReference>
<feature type="transmembrane region" description="Helical" evidence="7">
    <location>
        <begin position="38"/>
        <end position="59"/>
    </location>
</feature>
<keyword evidence="5 7" id="KW-1133">Transmembrane helix</keyword>
<dbReference type="PANTHER" id="PTHR42718:SF46">
    <property type="entry name" value="BLR6921 PROTEIN"/>
    <property type="match status" value="1"/>
</dbReference>
<gene>
    <name evidence="9" type="ORF">AAFH96_22455</name>
</gene>
<feature type="transmembrane region" description="Helical" evidence="7">
    <location>
        <begin position="154"/>
        <end position="174"/>
    </location>
</feature>
<reference evidence="9 10" key="1">
    <citation type="submission" date="2024-04" db="EMBL/GenBank/DDBJ databases">
        <title>Polymorphospora sp. isolated from Baiyangdian Lake in Xiong'an New Area.</title>
        <authorList>
            <person name="Zhang X."/>
            <person name="Liu J."/>
        </authorList>
    </citation>
    <scope>NUCLEOTIDE SEQUENCE [LARGE SCALE GENOMIC DNA]</scope>
    <source>
        <strain evidence="9 10">2-325</strain>
    </source>
</reference>
<dbReference type="NCBIfam" id="TIGR00711">
    <property type="entry name" value="efflux_EmrB"/>
    <property type="match status" value="1"/>
</dbReference>
<dbReference type="RefSeq" id="WP_375735497.1">
    <property type="nucleotide sequence ID" value="NZ_JBCGDC010000071.1"/>
</dbReference>
<feature type="transmembrane region" description="Helical" evidence="7">
    <location>
        <begin position="96"/>
        <end position="117"/>
    </location>
</feature>
<feature type="transmembrane region" description="Helical" evidence="7">
    <location>
        <begin position="326"/>
        <end position="345"/>
    </location>
</feature>
<dbReference type="Gene3D" id="1.20.1250.20">
    <property type="entry name" value="MFS general substrate transporter like domains"/>
    <property type="match status" value="1"/>
</dbReference>
<feature type="domain" description="Major facilitator superfamily (MFS) profile" evidence="8">
    <location>
        <begin position="5"/>
        <end position="443"/>
    </location>
</feature>
<feature type="transmembrane region" description="Helical" evidence="7">
    <location>
        <begin position="5"/>
        <end position="26"/>
    </location>
</feature>
<evidence type="ECO:0000256" key="6">
    <source>
        <dbReference type="ARBA" id="ARBA00023136"/>
    </source>
</evidence>
<evidence type="ECO:0000313" key="10">
    <source>
        <dbReference type="Proteomes" id="UP001582793"/>
    </source>
</evidence>
<dbReference type="InterPro" id="IPR036259">
    <property type="entry name" value="MFS_trans_sf"/>
</dbReference>
<evidence type="ECO:0000256" key="7">
    <source>
        <dbReference type="SAM" id="Phobius"/>
    </source>
</evidence>
<keyword evidence="4 7" id="KW-0812">Transmembrane</keyword>
<evidence type="ECO:0000256" key="4">
    <source>
        <dbReference type="ARBA" id="ARBA00022692"/>
    </source>
</evidence>
<organism evidence="9 10">
    <name type="scientific">Polymorphospora lycopeni</name>
    <dbReference type="NCBI Taxonomy" id="3140240"/>
    <lineage>
        <taxon>Bacteria</taxon>
        <taxon>Bacillati</taxon>
        <taxon>Actinomycetota</taxon>
        <taxon>Actinomycetes</taxon>
        <taxon>Micromonosporales</taxon>
        <taxon>Micromonosporaceae</taxon>
        <taxon>Polymorphospora</taxon>
    </lineage>
</organism>
<accession>A0ABV5CV67</accession>
<keyword evidence="2" id="KW-0813">Transport</keyword>
<keyword evidence="6 7" id="KW-0472">Membrane</keyword>
<dbReference type="InterPro" id="IPR020846">
    <property type="entry name" value="MFS_dom"/>
</dbReference>
<evidence type="ECO:0000256" key="3">
    <source>
        <dbReference type="ARBA" id="ARBA00022475"/>
    </source>
</evidence>
<feature type="transmembrane region" description="Helical" evidence="7">
    <location>
        <begin position="129"/>
        <end position="148"/>
    </location>
</feature>